<keyword evidence="4" id="KW-1185">Reference proteome</keyword>
<dbReference type="Pfam" id="PF02213">
    <property type="entry name" value="GYF"/>
    <property type="match status" value="1"/>
</dbReference>
<name>A0A7J7NHY6_9MAGN</name>
<evidence type="ECO:0000259" key="2">
    <source>
        <dbReference type="PROSITE" id="PS50829"/>
    </source>
</evidence>
<protein>
    <recommendedName>
        <fullName evidence="2">GYF domain-containing protein</fullName>
    </recommendedName>
</protein>
<feature type="compositionally biased region" description="Low complexity" evidence="1">
    <location>
        <begin position="10"/>
        <end position="27"/>
    </location>
</feature>
<feature type="region of interest" description="Disordered" evidence="1">
    <location>
        <begin position="357"/>
        <end position="410"/>
    </location>
</feature>
<dbReference type="PANTHER" id="PTHR47471">
    <property type="entry name" value="GYF DOMAIN-CONTAINING PROTEIN"/>
    <property type="match status" value="1"/>
</dbReference>
<feature type="domain" description="GYF" evidence="2">
    <location>
        <begin position="505"/>
        <end position="556"/>
    </location>
</feature>
<dbReference type="GO" id="GO:0005506">
    <property type="term" value="F:iron ion binding"/>
    <property type="evidence" value="ECO:0007669"/>
    <property type="project" value="InterPro"/>
</dbReference>
<dbReference type="InterPro" id="IPR035445">
    <property type="entry name" value="GYF-like_dom_sf"/>
</dbReference>
<dbReference type="CDD" id="cd00072">
    <property type="entry name" value="GYF"/>
    <property type="match status" value="1"/>
</dbReference>
<feature type="region of interest" description="Disordered" evidence="1">
    <location>
        <begin position="1019"/>
        <end position="1129"/>
    </location>
</feature>
<feature type="compositionally biased region" description="Basic and acidic residues" evidence="1">
    <location>
        <begin position="72"/>
        <end position="176"/>
    </location>
</feature>
<evidence type="ECO:0000313" key="3">
    <source>
        <dbReference type="EMBL" id="KAF6166620.1"/>
    </source>
</evidence>
<dbReference type="PROSITE" id="PS00086">
    <property type="entry name" value="CYTOCHROME_P450"/>
    <property type="match status" value="1"/>
</dbReference>
<dbReference type="Proteomes" id="UP000541444">
    <property type="component" value="Unassembled WGS sequence"/>
</dbReference>
<dbReference type="GO" id="GO:0004497">
    <property type="term" value="F:monooxygenase activity"/>
    <property type="evidence" value="ECO:0007669"/>
    <property type="project" value="InterPro"/>
</dbReference>
<feature type="compositionally biased region" description="Basic and acidic residues" evidence="1">
    <location>
        <begin position="208"/>
        <end position="218"/>
    </location>
</feature>
<comment type="caution">
    <text evidence="3">The sequence shown here is derived from an EMBL/GenBank/DDBJ whole genome shotgun (WGS) entry which is preliminary data.</text>
</comment>
<dbReference type="PROSITE" id="PS50829">
    <property type="entry name" value="GYF"/>
    <property type="match status" value="1"/>
</dbReference>
<feature type="compositionally biased region" description="Polar residues" evidence="1">
    <location>
        <begin position="394"/>
        <end position="409"/>
    </location>
</feature>
<evidence type="ECO:0000256" key="1">
    <source>
        <dbReference type="SAM" id="MobiDB-lite"/>
    </source>
</evidence>
<dbReference type="SUPFAM" id="SSF48264">
    <property type="entry name" value="Cytochrome P450"/>
    <property type="match status" value="1"/>
</dbReference>
<dbReference type="Gene3D" id="3.30.1490.40">
    <property type="match status" value="1"/>
</dbReference>
<feature type="compositionally biased region" description="Basic and acidic residues" evidence="1">
    <location>
        <begin position="185"/>
        <end position="201"/>
    </location>
</feature>
<dbReference type="PANTHER" id="PTHR47471:SF1">
    <property type="entry name" value="PROTEIN ESSENTIAL FOR POTEXVIRUS ACCUMULATION 1"/>
    <property type="match status" value="1"/>
</dbReference>
<evidence type="ECO:0000313" key="4">
    <source>
        <dbReference type="Proteomes" id="UP000541444"/>
    </source>
</evidence>
<gene>
    <name evidence="3" type="ORF">GIB67_005482</name>
</gene>
<feature type="compositionally biased region" description="Polar residues" evidence="1">
    <location>
        <begin position="1434"/>
        <end position="1446"/>
    </location>
</feature>
<feature type="compositionally biased region" description="Low complexity" evidence="1">
    <location>
        <begin position="1232"/>
        <end position="1246"/>
    </location>
</feature>
<feature type="compositionally biased region" description="Basic and acidic residues" evidence="1">
    <location>
        <begin position="1351"/>
        <end position="1360"/>
    </location>
</feature>
<feature type="region of interest" description="Disordered" evidence="1">
    <location>
        <begin position="1"/>
        <end position="282"/>
    </location>
</feature>
<dbReference type="GO" id="GO:0020037">
    <property type="term" value="F:heme binding"/>
    <property type="evidence" value="ECO:0007669"/>
    <property type="project" value="InterPro"/>
</dbReference>
<dbReference type="Pfam" id="PF00067">
    <property type="entry name" value="p450"/>
    <property type="match status" value="1"/>
</dbReference>
<feature type="region of interest" description="Disordered" evidence="1">
    <location>
        <begin position="567"/>
        <end position="593"/>
    </location>
</feature>
<reference evidence="3 4" key="1">
    <citation type="journal article" date="2020" name="IScience">
        <title>Genome Sequencing of the Endangered Kingdonia uniflora (Circaeasteraceae, Ranunculales) Reveals Potential Mechanisms of Evolutionary Specialization.</title>
        <authorList>
            <person name="Sun Y."/>
            <person name="Deng T."/>
            <person name="Zhang A."/>
            <person name="Moore M.J."/>
            <person name="Landis J.B."/>
            <person name="Lin N."/>
            <person name="Zhang H."/>
            <person name="Zhang X."/>
            <person name="Huang J."/>
            <person name="Zhang X."/>
            <person name="Sun H."/>
            <person name="Wang H."/>
        </authorList>
    </citation>
    <scope>NUCLEOTIDE SEQUENCE [LARGE SCALE GENOMIC DNA]</scope>
    <source>
        <strain evidence="3">TB1705</strain>
        <tissue evidence="3">Leaf</tissue>
    </source>
</reference>
<organism evidence="3 4">
    <name type="scientific">Kingdonia uniflora</name>
    <dbReference type="NCBI Taxonomy" id="39325"/>
    <lineage>
        <taxon>Eukaryota</taxon>
        <taxon>Viridiplantae</taxon>
        <taxon>Streptophyta</taxon>
        <taxon>Embryophyta</taxon>
        <taxon>Tracheophyta</taxon>
        <taxon>Spermatophyta</taxon>
        <taxon>Magnoliopsida</taxon>
        <taxon>Ranunculales</taxon>
        <taxon>Circaeasteraceae</taxon>
        <taxon>Kingdonia</taxon>
    </lineage>
</organism>
<feature type="compositionally biased region" description="Low complexity" evidence="1">
    <location>
        <begin position="1385"/>
        <end position="1397"/>
    </location>
</feature>
<dbReference type="GO" id="GO:0044550">
    <property type="term" value="P:secondary metabolite biosynthetic process"/>
    <property type="evidence" value="ECO:0007669"/>
    <property type="project" value="UniProtKB-ARBA"/>
</dbReference>
<dbReference type="Gene3D" id="1.10.630.10">
    <property type="entry name" value="Cytochrome P450"/>
    <property type="match status" value="1"/>
</dbReference>
<dbReference type="OrthoDB" id="6415790at2759"/>
<dbReference type="InterPro" id="IPR036396">
    <property type="entry name" value="Cyt_P450_sf"/>
</dbReference>
<dbReference type="InterPro" id="IPR003169">
    <property type="entry name" value="GYF"/>
</dbReference>
<feature type="region of interest" description="Disordered" evidence="1">
    <location>
        <begin position="1282"/>
        <end position="1403"/>
    </location>
</feature>
<dbReference type="InterPro" id="IPR001128">
    <property type="entry name" value="Cyt_P450"/>
</dbReference>
<feature type="compositionally biased region" description="Polar residues" evidence="1">
    <location>
        <begin position="1337"/>
        <end position="1347"/>
    </location>
</feature>
<dbReference type="SUPFAM" id="SSF55277">
    <property type="entry name" value="GYF domain"/>
    <property type="match status" value="1"/>
</dbReference>
<feature type="region of interest" description="Disordered" evidence="1">
    <location>
        <begin position="1433"/>
        <end position="1491"/>
    </location>
</feature>
<proteinExistence type="predicted"/>
<feature type="region of interest" description="Disordered" evidence="1">
    <location>
        <begin position="1224"/>
        <end position="1253"/>
    </location>
</feature>
<feature type="compositionally biased region" description="Basic and acidic residues" evidence="1">
    <location>
        <begin position="1019"/>
        <end position="1036"/>
    </location>
</feature>
<dbReference type="InterPro" id="IPR017972">
    <property type="entry name" value="Cyt_P450_CS"/>
</dbReference>
<sequence length="1700" mass="187329">MADANNVGSQQQQQQQHLSVDTLQQQQVNKDIQGSDNSFPLSPQWLLAKPGESKHGMESHLSPYPGYSSRPDISKPSRNDEEVHDSEKKRDVFRPTIRDMETGRRDLWRDEERENNSIRRDRWRETEKDLGDTRKPDRWTENSLKHTGEARRAPLDRWTDSSNKDGNHDQRRDGKRSTRWGPNDKGLDSSRDGEVPRDKILSHLTNPNKEDREGEHYRPWRSNAAQSRGKGDPTHNQIQTPNKQTPTFGYGRGRGENTPTTVGRGRSPGGSNIPPYSHPVGFVLDKDERHSAQGEYSPLKYSRTKLLELYKVTDIRSDRKPLDGFLEVPTSLTQVEPLDPLALSAPTPEESVITKGIEKGDIVSSGMPSTQSGRNKLGSREDLLSPSDDGANGSADNSKGGQVNYTGTPSEKYVHPYGSDSKFEASQNLQMRHDNKFNVEDRSKFSNTGAHNLHNYHKDEPKWQAGEGFHSDVTQDSNIRRQLSEVFDRERESRHFMPPQPSPEELFLYYKDPRGEIQGPFAGIDLIGWFEAGYFGIDLQVLLANASPDTPFSFLGDVMPHLRAKARPPPGFGGPKPSDLAETTSRPKFGSLGMTHPASSEVDIMKNDPRNRHESGTEVENRFLESLMSGNTGRSPLEKFALSEGWLLHKSFYHYLIFCLQGYMGSNLGKNSGGMPAMGGESGNDLNYLMAQRMSMERQRSLPNHSLPSVVDNPLQIPHHQVFPPQAAYGVQQQRLQHLVSQTLDHNPSGISAQEKLLSSALPQDPQMLSLMQQQYLLSQLQIQPQTPGPTAPAQLSIIDKLLLLKQQQEQEQQQQLLRQQQQHLISQLLSEHQSRQNFTEPYGNNGPVDRFNLRPPHEVFQNNSQMSASNLQDGPMASQVPQDFGYHVSSGAAQLHLPHQMFDNISSQIGQGSLPLEQVGEMRQKEVLPVPVEVIVQEQTSRKGAIDENVSLCTSEVILNSIPSECERLPDSVPTSRTDNDEIFTTGQVSDVIAFSSSVHEEHKVQKNQFLSESAVMPKEEKNVEVREVKKASEKKSRKQKNSKAQSSSDFAKGASTTSPPQQVKQSGIEGTNGADMDVRESISASAKTGETKSAISAVETVDSRPVQSSLSKDLDSSKILSGYRGWKPAPSLKAKSLLEIQQEEQRTAQIEMAVSDISPSTNAMGSSMPWSGIVTNSDPKAIDKFQDSGILQQIPGKSENALNSKSKKSPLHDLLAEEVLAKSSDKTSEVSENFSNLSSLSDLNTQRDLSDDDFILAKDSKKNRKKSAKGKGVVVKVATPVAPPEASVASSPIEKGKTSRQVQQEKAAPISGPSFGDFVLWKGEQANPTPAPAWSSDSGKLSKPTSLRDIQKEQEKKAPSVLHQQPQIPIPTKAQSTRGARGSGTSFTVTGSSPSKAASPVQINSVFSAPLKPKEEDDLFWGPLDHSKQESKQSIFPSVVNPSGQGIKKGSLKGTPVKATVGGSFGRQKSSGTLSSSPASAQSSQKGNRDAIIKHSEAIGFRDWCEKETVRLTGSKDDLKGLVYLHAALNESLRLYPPVPLNGKGVLKEDVLPDGSVVKLGMQIILSFYSEGRMPWIWGEDSFEFKPERLIDHDVKIAHEPLSKFFTFNVGPRTCLGKGLAYTQLKSAVAAILFNFHIEVMEDSSSSGFGDLDPDIGVSSNGGGKKKGKRGKKVSPLVLGFNVVSNRIMMGEIQTIED</sequence>
<feature type="compositionally biased region" description="Polar residues" evidence="1">
    <location>
        <begin position="234"/>
        <end position="247"/>
    </location>
</feature>
<feature type="compositionally biased region" description="Polar residues" evidence="1">
    <location>
        <begin position="1044"/>
        <end position="1071"/>
    </location>
</feature>
<feature type="compositionally biased region" description="Polar residues" evidence="1">
    <location>
        <begin position="28"/>
        <end position="41"/>
    </location>
</feature>
<feature type="compositionally biased region" description="Polar residues" evidence="1">
    <location>
        <begin position="1084"/>
        <end position="1096"/>
    </location>
</feature>
<dbReference type="SMART" id="SM00444">
    <property type="entry name" value="GYF"/>
    <property type="match status" value="1"/>
</dbReference>
<feature type="compositionally biased region" description="Polar residues" evidence="1">
    <location>
        <begin position="1364"/>
        <end position="1380"/>
    </location>
</feature>
<feature type="compositionally biased region" description="Low complexity" evidence="1">
    <location>
        <begin position="1471"/>
        <end position="1488"/>
    </location>
</feature>
<dbReference type="EMBL" id="JACGCM010000786">
    <property type="protein sequence ID" value="KAF6166620.1"/>
    <property type="molecule type" value="Genomic_DNA"/>
</dbReference>
<accession>A0A7J7NHY6</accession>
<dbReference type="GO" id="GO:0016705">
    <property type="term" value="F:oxidoreductase activity, acting on paired donors, with incorporation or reduction of molecular oxygen"/>
    <property type="evidence" value="ECO:0007669"/>
    <property type="project" value="InterPro"/>
</dbReference>